<feature type="compositionally biased region" description="Polar residues" evidence="1">
    <location>
        <begin position="38"/>
        <end position="48"/>
    </location>
</feature>
<feature type="compositionally biased region" description="Pro residues" evidence="1">
    <location>
        <begin position="18"/>
        <end position="33"/>
    </location>
</feature>
<sequence length="48" mass="5303">DATRKDGHPGMAMRPELRPPPPVPGRRPPPPRGPMQNGMETPNNLPKR</sequence>
<dbReference type="AlphaFoldDB" id="A0A4Y2D2Y0"/>
<protein>
    <submittedName>
        <fullName evidence="2">Uncharacterized protein</fullName>
    </submittedName>
</protein>
<keyword evidence="3" id="KW-1185">Reference proteome</keyword>
<gene>
    <name evidence="2" type="ORF">AVEN_135718_1</name>
</gene>
<feature type="region of interest" description="Disordered" evidence="1">
    <location>
        <begin position="1"/>
        <end position="48"/>
    </location>
</feature>
<evidence type="ECO:0000313" key="3">
    <source>
        <dbReference type="Proteomes" id="UP000499080"/>
    </source>
</evidence>
<comment type="caution">
    <text evidence="2">The sequence shown here is derived from an EMBL/GenBank/DDBJ whole genome shotgun (WGS) entry which is preliminary data.</text>
</comment>
<reference evidence="2 3" key="1">
    <citation type="journal article" date="2019" name="Sci. Rep.">
        <title>Orb-weaving spider Araneus ventricosus genome elucidates the spidroin gene catalogue.</title>
        <authorList>
            <person name="Kono N."/>
            <person name="Nakamura H."/>
            <person name="Ohtoshi R."/>
            <person name="Moran D.A.P."/>
            <person name="Shinohara A."/>
            <person name="Yoshida Y."/>
            <person name="Fujiwara M."/>
            <person name="Mori M."/>
            <person name="Tomita M."/>
            <person name="Arakawa K."/>
        </authorList>
    </citation>
    <scope>NUCLEOTIDE SEQUENCE [LARGE SCALE GENOMIC DNA]</scope>
</reference>
<feature type="non-terminal residue" evidence="2">
    <location>
        <position position="48"/>
    </location>
</feature>
<feature type="non-terminal residue" evidence="2">
    <location>
        <position position="1"/>
    </location>
</feature>
<dbReference type="Proteomes" id="UP000499080">
    <property type="component" value="Unassembled WGS sequence"/>
</dbReference>
<organism evidence="2 3">
    <name type="scientific">Araneus ventricosus</name>
    <name type="common">Orbweaver spider</name>
    <name type="synonym">Epeira ventricosa</name>
    <dbReference type="NCBI Taxonomy" id="182803"/>
    <lineage>
        <taxon>Eukaryota</taxon>
        <taxon>Metazoa</taxon>
        <taxon>Ecdysozoa</taxon>
        <taxon>Arthropoda</taxon>
        <taxon>Chelicerata</taxon>
        <taxon>Arachnida</taxon>
        <taxon>Araneae</taxon>
        <taxon>Araneomorphae</taxon>
        <taxon>Entelegynae</taxon>
        <taxon>Araneoidea</taxon>
        <taxon>Araneidae</taxon>
        <taxon>Araneus</taxon>
    </lineage>
</organism>
<evidence type="ECO:0000256" key="1">
    <source>
        <dbReference type="SAM" id="MobiDB-lite"/>
    </source>
</evidence>
<dbReference type="EMBL" id="BGPR01165335">
    <property type="protein sequence ID" value="GBM11041.1"/>
    <property type="molecule type" value="Genomic_DNA"/>
</dbReference>
<evidence type="ECO:0000313" key="2">
    <source>
        <dbReference type="EMBL" id="GBM11041.1"/>
    </source>
</evidence>
<accession>A0A4Y2D2Y0</accession>
<name>A0A4Y2D2Y0_ARAVE</name>
<proteinExistence type="predicted"/>